<dbReference type="PROSITE" id="PS00680">
    <property type="entry name" value="MAP_1"/>
    <property type="match status" value="1"/>
</dbReference>
<dbReference type="GO" id="GO:0005829">
    <property type="term" value="C:cytosol"/>
    <property type="evidence" value="ECO:0007669"/>
    <property type="project" value="TreeGrafter"/>
</dbReference>
<feature type="binding site" evidence="6">
    <location>
        <position position="74"/>
    </location>
    <ligand>
        <name>substrate</name>
    </ligand>
</feature>
<dbReference type="Proteomes" id="UP000030528">
    <property type="component" value="Unassembled WGS sequence"/>
</dbReference>
<evidence type="ECO:0000256" key="2">
    <source>
        <dbReference type="ARBA" id="ARBA00022438"/>
    </source>
</evidence>
<keyword evidence="10" id="KW-1185">Reference proteome</keyword>
<feature type="domain" description="Peptidase M24" evidence="8">
    <location>
        <begin position="11"/>
        <end position="236"/>
    </location>
</feature>
<name>A0A0A5I650_9BACI</name>
<dbReference type="EC" id="3.4.11.18" evidence="6 7"/>
<dbReference type="PANTHER" id="PTHR43330:SF17">
    <property type="entry name" value="METHIONINE AMINOPEPTIDASE"/>
    <property type="match status" value="1"/>
</dbReference>
<dbReference type="RefSeq" id="WP_026800841.1">
    <property type="nucleotide sequence ID" value="NZ_AULI01000010.1"/>
</dbReference>
<dbReference type="PRINTS" id="PR00599">
    <property type="entry name" value="MAPEPTIDASE"/>
</dbReference>
<feature type="binding site" evidence="6">
    <location>
        <position position="91"/>
    </location>
    <ligand>
        <name>a divalent metal cation</name>
        <dbReference type="ChEBI" id="CHEBI:60240"/>
        <label>1</label>
    </ligand>
</feature>
<accession>A0A0A5I650</accession>
<evidence type="ECO:0000256" key="6">
    <source>
        <dbReference type="HAMAP-Rule" id="MF_01974"/>
    </source>
</evidence>
<feature type="binding site" evidence="6">
    <location>
        <position position="229"/>
    </location>
    <ligand>
        <name>a divalent metal cation</name>
        <dbReference type="ChEBI" id="CHEBI:60240"/>
        <label>2</label>
        <note>catalytic</note>
    </ligand>
</feature>
<feature type="binding site" evidence="6">
    <location>
        <position position="102"/>
    </location>
    <ligand>
        <name>a divalent metal cation</name>
        <dbReference type="ChEBI" id="CHEBI:60240"/>
        <label>1</label>
    </ligand>
</feature>
<evidence type="ECO:0000259" key="8">
    <source>
        <dbReference type="Pfam" id="PF00557"/>
    </source>
</evidence>
<dbReference type="STRING" id="1385510.GCA_000425205_02508"/>
<sequence length="247" mass="27366">MNKEKQIKNVYKAGELVASCHEQLRDRIVPGVSTLELDSFVENYLRTHGATPEQKGYRDYPYATCASVNDEICHGFPRRTPLKDGDLVTIDFVANYQGGLADSAWSYLVGAPHERAVNLLHATKHALDIGIQQAVVGNRVGDIGAAIQRYAESAHFSVVRQFVGHGIGKTIHEPPNIPHYGQKGTGEVLREGMFITIEPMLTDGNWFAVKDDNGWTARTLDESWAAQFEHTIHITKDGPVIVTEQSE</sequence>
<comment type="catalytic activity">
    <reaction evidence="6 7">
        <text>Release of N-terminal amino acids, preferentially methionine, from peptides and arylamides.</text>
        <dbReference type="EC" id="3.4.11.18"/>
    </reaction>
</comment>
<dbReference type="InterPro" id="IPR001714">
    <property type="entry name" value="Pept_M24_MAP"/>
</dbReference>
<evidence type="ECO:0000256" key="4">
    <source>
        <dbReference type="ARBA" id="ARBA00022723"/>
    </source>
</evidence>
<evidence type="ECO:0000256" key="7">
    <source>
        <dbReference type="RuleBase" id="RU003653"/>
    </source>
</evidence>
<comment type="similarity">
    <text evidence="6">Belongs to the peptidase M24A family. Methionine aminopeptidase type 1 subfamily.</text>
</comment>
<feature type="binding site" evidence="6">
    <location>
        <position position="102"/>
    </location>
    <ligand>
        <name>a divalent metal cation</name>
        <dbReference type="ChEBI" id="CHEBI:60240"/>
        <label>2</label>
        <note>catalytic</note>
    </ligand>
</feature>
<dbReference type="NCBIfam" id="TIGR00500">
    <property type="entry name" value="met_pdase_I"/>
    <property type="match status" value="1"/>
</dbReference>
<evidence type="ECO:0000256" key="3">
    <source>
        <dbReference type="ARBA" id="ARBA00022670"/>
    </source>
</evidence>
<dbReference type="eggNOG" id="COG0024">
    <property type="taxonomic scope" value="Bacteria"/>
</dbReference>
<dbReference type="AlphaFoldDB" id="A0A0A5I650"/>
<evidence type="ECO:0000256" key="5">
    <source>
        <dbReference type="ARBA" id="ARBA00022801"/>
    </source>
</evidence>
<reference evidence="9 10" key="1">
    <citation type="submission" date="2013-08" db="EMBL/GenBank/DDBJ databases">
        <authorList>
            <person name="Huang J."/>
            <person name="Wang G."/>
        </authorList>
    </citation>
    <scope>NUCLEOTIDE SEQUENCE [LARGE SCALE GENOMIC DNA]</scope>
    <source>
        <strain evidence="9 10">JSM 076056</strain>
    </source>
</reference>
<dbReference type="Gene3D" id="3.90.230.10">
    <property type="entry name" value="Creatinase/methionine aminopeptidase superfamily"/>
    <property type="match status" value="1"/>
</dbReference>
<feature type="binding site" evidence="6">
    <location>
        <position position="165"/>
    </location>
    <ligand>
        <name>a divalent metal cation</name>
        <dbReference type="ChEBI" id="CHEBI:60240"/>
        <label>2</label>
        <note>catalytic</note>
    </ligand>
</feature>
<gene>
    <name evidence="6" type="primary">map</name>
    <name evidence="9" type="ORF">N781_04360</name>
</gene>
<keyword evidence="2 6" id="KW-0031">Aminopeptidase</keyword>
<dbReference type="CDD" id="cd01086">
    <property type="entry name" value="MetAP1"/>
    <property type="match status" value="1"/>
</dbReference>
<feature type="binding site" evidence="6">
    <location>
        <position position="198"/>
    </location>
    <ligand>
        <name>a divalent metal cation</name>
        <dbReference type="ChEBI" id="CHEBI:60240"/>
        <label>2</label>
        <note>catalytic</note>
    </ligand>
</feature>
<comment type="function">
    <text evidence="1 6">Removes the N-terminal methionine from nascent proteins. The N-terminal methionine is often cleaved when the second residue in the primary sequence is small and uncharged (Met-Ala-, Cys, Gly, Pro, Ser, Thr, or Val). Requires deformylation of the N(alpha)-formylated initiator methionine before it can be hydrolyzed.</text>
</comment>
<feature type="binding site" evidence="6">
    <location>
        <position position="229"/>
    </location>
    <ligand>
        <name>a divalent metal cation</name>
        <dbReference type="ChEBI" id="CHEBI:60240"/>
        <label>1</label>
    </ligand>
</feature>
<proteinExistence type="inferred from homology"/>
<evidence type="ECO:0000256" key="1">
    <source>
        <dbReference type="ARBA" id="ARBA00002521"/>
    </source>
</evidence>
<organism evidence="9 10">
    <name type="scientific">Pontibacillus halophilus JSM 076056 = DSM 19796</name>
    <dbReference type="NCBI Taxonomy" id="1385510"/>
    <lineage>
        <taxon>Bacteria</taxon>
        <taxon>Bacillati</taxon>
        <taxon>Bacillota</taxon>
        <taxon>Bacilli</taxon>
        <taxon>Bacillales</taxon>
        <taxon>Bacillaceae</taxon>
        <taxon>Pontibacillus</taxon>
    </lineage>
</organism>
<feature type="binding site" evidence="6">
    <location>
        <position position="172"/>
    </location>
    <ligand>
        <name>substrate</name>
    </ligand>
</feature>
<protein>
    <recommendedName>
        <fullName evidence="6 7">Methionine aminopeptidase</fullName>
        <shortName evidence="6">MAP</shortName>
        <shortName evidence="6">MetAP</shortName>
        <ecNumber evidence="6 7">3.4.11.18</ecNumber>
    </recommendedName>
    <alternativeName>
        <fullName evidence="6">Peptidase M</fullName>
    </alternativeName>
</protein>
<dbReference type="EMBL" id="AVPE01000010">
    <property type="protein sequence ID" value="KGX91307.1"/>
    <property type="molecule type" value="Genomic_DNA"/>
</dbReference>
<comment type="cofactor">
    <cofactor evidence="6">
        <name>Co(2+)</name>
        <dbReference type="ChEBI" id="CHEBI:48828"/>
    </cofactor>
    <cofactor evidence="6">
        <name>Zn(2+)</name>
        <dbReference type="ChEBI" id="CHEBI:29105"/>
    </cofactor>
    <cofactor evidence="6">
        <name>Mn(2+)</name>
        <dbReference type="ChEBI" id="CHEBI:29035"/>
    </cofactor>
    <cofactor evidence="6">
        <name>Fe(2+)</name>
        <dbReference type="ChEBI" id="CHEBI:29033"/>
    </cofactor>
    <text evidence="6">Binds 2 divalent metal cations per subunit. Has a high-affinity and a low affinity metal-binding site. The true nature of the physiological cofactor is under debate. The enzyme is active with cobalt, zinc, manganese or divalent iron ions. Most likely, methionine aminopeptidases function as mononuclear Fe(2+)-metalloproteases under physiological conditions, and the catalytically relevant metal-binding site has been assigned to the histidine-containing high-affinity site.</text>
</comment>
<dbReference type="SUPFAM" id="SSF55920">
    <property type="entry name" value="Creatinase/aminopeptidase"/>
    <property type="match status" value="1"/>
</dbReference>
<dbReference type="Pfam" id="PF00557">
    <property type="entry name" value="Peptidase_M24"/>
    <property type="match status" value="1"/>
</dbReference>
<evidence type="ECO:0000313" key="10">
    <source>
        <dbReference type="Proteomes" id="UP000030528"/>
    </source>
</evidence>
<dbReference type="GO" id="GO:0070006">
    <property type="term" value="F:metalloaminopeptidase activity"/>
    <property type="evidence" value="ECO:0007669"/>
    <property type="project" value="UniProtKB-UniRule"/>
</dbReference>
<keyword evidence="4 6" id="KW-0479">Metal-binding</keyword>
<keyword evidence="3 6" id="KW-0645">Protease</keyword>
<dbReference type="InterPro" id="IPR002467">
    <property type="entry name" value="Pept_M24A_MAP1"/>
</dbReference>
<dbReference type="HAMAP" id="MF_01974">
    <property type="entry name" value="MetAP_1"/>
    <property type="match status" value="1"/>
</dbReference>
<comment type="caution">
    <text evidence="9">The sequence shown here is derived from an EMBL/GenBank/DDBJ whole genome shotgun (WGS) entry which is preliminary data.</text>
</comment>
<comment type="subunit">
    <text evidence="6">Monomer.</text>
</comment>
<dbReference type="GO" id="GO:0006508">
    <property type="term" value="P:proteolysis"/>
    <property type="evidence" value="ECO:0007669"/>
    <property type="project" value="UniProtKB-KW"/>
</dbReference>
<keyword evidence="5 6" id="KW-0378">Hydrolase</keyword>
<dbReference type="InterPro" id="IPR036005">
    <property type="entry name" value="Creatinase/aminopeptidase-like"/>
</dbReference>
<dbReference type="PANTHER" id="PTHR43330">
    <property type="entry name" value="METHIONINE AMINOPEPTIDASE"/>
    <property type="match status" value="1"/>
</dbReference>
<dbReference type="OrthoDB" id="9802055at2"/>
<evidence type="ECO:0000313" key="9">
    <source>
        <dbReference type="EMBL" id="KGX91307.1"/>
    </source>
</evidence>
<dbReference type="GO" id="GO:0046872">
    <property type="term" value="F:metal ion binding"/>
    <property type="evidence" value="ECO:0007669"/>
    <property type="project" value="UniProtKB-UniRule"/>
</dbReference>
<dbReference type="GO" id="GO:0004239">
    <property type="term" value="F:initiator methionyl aminopeptidase activity"/>
    <property type="evidence" value="ECO:0007669"/>
    <property type="project" value="UniProtKB-UniRule"/>
</dbReference>
<dbReference type="InterPro" id="IPR000994">
    <property type="entry name" value="Pept_M24"/>
</dbReference>